<dbReference type="Pfam" id="PF13178">
    <property type="entry name" value="DUF4005"/>
    <property type="match status" value="1"/>
</dbReference>
<protein>
    <recommendedName>
        <fullName evidence="6">DUF4005 domain-containing protein</fullName>
    </recommendedName>
</protein>
<dbReference type="PANTHER" id="PTHR32295:SF222">
    <property type="entry name" value="IQ MOTIF, EF-HAND BINDING SITE-RELATED"/>
    <property type="match status" value="1"/>
</dbReference>
<gene>
    <name evidence="7" type="ORF">LVIROSA_LOCUS1064</name>
</gene>
<keyword evidence="1" id="KW-0112">Calmodulin-binding</keyword>
<dbReference type="InterPro" id="IPR000048">
    <property type="entry name" value="IQ_motif_EF-hand-BS"/>
</dbReference>
<dbReference type="InterPro" id="IPR025064">
    <property type="entry name" value="DUF4005"/>
</dbReference>
<evidence type="ECO:0000256" key="4">
    <source>
        <dbReference type="ARBA" id="ARBA00045534"/>
    </source>
</evidence>
<reference evidence="7 8" key="1">
    <citation type="submission" date="2022-01" db="EMBL/GenBank/DDBJ databases">
        <authorList>
            <person name="Xiong W."/>
            <person name="Schranz E."/>
        </authorList>
    </citation>
    <scope>NUCLEOTIDE SEQUENCE [LARGE SCALE GENOMIC DNA]</scope>
</reference>
<dbReference type="SMART" id="SM00015">
    <property type="entry name" value="IQ"/>
    <property type="match status" value="2"/>
</dbReference>
<dbReference type="GO" id="GO:0005516">
    <property type="term" value="F:calmodulin binding"/>
    <property type="evidence" value="ECO:0007669"/>
    <property type="project" value="UniProtKB-KW"/>
</dbReference>
<evidence type="ECO:0000256" key="3">
    <source>
        <dbReference type="ARBA" id="ARBA00024378"/>
    </source>
</evidence>
<comment type="similarity">
    <text evidence="2">Belongs to the IQD family.</text>
</comment>
<comment type="function">
    <text evidence="4">May be involved in cooperative interactions with calmodulins or calmodulin-like proteins. Recruits calmodulin proteins to microtubules, thus being a potential scaffold in cellular signaling and trafficking. May associate with nucleic acids and regulate gene expression at the transcriptional or post-transcriptional level.</text>
</comment>
<comment type="caution">
    <text evidence="7">The sequence shown here is derived from an EMBL/GenBank/DDBJ whole genome shotgun (WGS) entry which is preliminary data.</text>
</comment>
<accession>A0AAU9LKZ7</accession>
<dbReference type="EMBL" id="CAKMRJ010000001">
    <property type="protein sequence ID" value="CAH1413088.1"/>
    <property type="molecule type" value="Genomic_DNA"/>
</dbReference>
<proteinExistence type="inferred from homology"/>
<evidence type="ECO:0000313" key="7">
    <source>
        <dbReference type="EMBL" id="CAH1413088.1"/>
    </source>
</evidence>
<evidence type="ECO:0000256" key="1">
    <source>
        <dbReference type="ARBA" id="ARBA00022860"/>
    </source>
</evidence>
<feature type="region of interest" description="Disordered" evidence="5">
    <location>
        <begin position="317"/>
        <end position="336"/>
    </location>
</feature>
<evidence type="ECO:0000256" key="2">
    <source>
        <dbReference type="ARBA" id="ARBA00024341"/>
    </source>
</evidence>
<keyword evidence="8" id="KW-1185">Reference proteome</keyword>
<organism evidence="7 8">
    <name type="scientific">Lactuca virosa</name>
    <dbReference type="NCBI Taxonomy" id="75947"/>
    <lineage>
        <taxon>Eukaryota</taxon>
        <taxon>Viridiplantae</taxon>
        <taxon>Streptophyta</taxon>
        <taxon>Embryophyta</taxon>
        <taxon>Tracheophyta</taxon>
        <taxon>Spermatophyta</taxon>
        <taxon>Magnoliopsida</taxon>
        <taxon>eudicotyledons</taxon>
        <taxon>Gunneridae</taxon>
        <taxon>Pentapetalae</taxon>
        <taxon>asterids</taxon>
        <taxon>campanulids</taxon>
        <taxon>Asterales</taxon>
        <taxon>Asteraceae</taxon>
        <taxon>Cichorioideae</taxon>
        <taxon>Cichorieae</taxon>
        <taxon>Lactucinae</taxon>
        <taxon>Lactuca</taxon>
    </lineage>
</organism>
<sequence>MGKSPGKWIKTKLFGKKSSKSNLSKDATLEKKTSITSKATSKDLDDDSMVISSPVPLVIHVNEEHTELEKTSSVNLTNSTSEVARSTTVLNTENEDESIRLEQAAIKAQAAFRGYLARRTFLSLKGIILLQARIRGHLARKQFQLKVRKPNLKGNLVISTEIEKPKPTLRKVSAQQPESLPEQSHSELEKVKQSLRKISISMAAASPPPPEPESEPKPEPEPEQGPAEPEPEPETEQPKPKPEPEPEPEPELPVNLESNGKEHLKTKRRKSLPAKQEHVECVLQNTPVLPSYMAATESAKAKLRAQAVAEDGSENGFIRRHSLPSSTGKLSLQSPRVQKPLQANGKGWIKSNKAQICAKDDKMMQTGWKRRYNAQTPPHLTWRGASWTLPRAIISLSRKNGTKPKHTTTNQNANTPIRENLLRLSTTLWGS</sequence>
<feature type="compositionally biased region" description="Polar residues" evidence="5">
    <location>
        <begin position="323"/>
        <end position="336"/>
    </location>
</feature>
<dbReference type="PROSITE" id="PS50096">
    <property type="entry name" value="IQ"/>
    <property type="match status" value="2"/>
</dbReference>
<dbReference type="SUPFAM" id="SSF52540">
    <property type="entry name" value="P-loop containing nucleoside triphosphate hydrolases"/>
    <property type="match status" value="1"/>
</dbReference>
<feature type="region of interest" description="Disordered" evidence="5">
    <location>
        <begin position="167"/>
        <end position="275"/>
    </location>
</feature>
<name>A0AAU9LKZ7_9ASTR</name>
<dbReference type="Gene3D" id="1.20.5.190">
    <property type="match status" value="1"/>
</dbReference>
<evidence type="ECO:0000256" key="5">
    <source>
        <dbReference type="SAM" id="MobiDB-lite"/>
    </source>
</evidence>
<dbReference type="InterPro" id="IPR027417">
    <property type="entry name" value="P-loop_NTPase"/>
</dbReference>
<dbReference type="Proteomes" id="UP001157418">
    <property type="component" value="Unassembled WGS sequence"/>
</dbReference>
<feature type="domain" description="DUF4005" evidence="6">
    <location>
        <begin position="283"/>
        <end position="326"/>
    </location>
</feature>
<dbReference type="AlphaFoldDB" id="A0AAU9LKZ7"/>
<evidence type="ECO:0000259" key="6">
    <source>
        <dbReference type="Pfam" id="PF13178"/>
    </source>
</evidence>
<feature type="compositionally biased region" description="Polar residues" evidence="5">
    <location>
        <begin position="173"/>
        <end position="183"/>
    </location>
</feature>
<dbReference type="PANTHER" id="PTHR32295">
    <property type="entry name" value="IQ-DOMAIN 5-RELATED"/>
    <property type="match status" value="1"/>
</dbReference>
<evidence type="ECO:0000313" key="8">
    <source>
        <dbReference type="Proteomes" id="UP001157418"/>
    </source>
</evidence>
<comment type="subunit">
    <text evidence="3">Binds to multiple calmodulin (CaM) in the presence of Ca(2+) and CaM-like proteins.</text>
</comment>
<dbReference type="Pfam" id="PF00612">
    <property type="entry name" value="IQ"/>
    <property type="match status" value="2"/>
</dbReference>